<dbReference type="EMBL" id="KN716411">
    <property type="protein sequence ID" value="KJH45376.1"/>
    <property type="molecule type" value="Genomic_DNA"/>
</dbReference>
<dbReference type="SUPFAM" id="SSF63712">
    <property type="entry name" value="Nicotinic receptor ligand binding domain-like"/>
    <property type="match status" value="1"/>
</dbReference>
<evidence type="ECO:0000313" key="6">
    <source>
        <dbReference type="EMBL" id="KJH45376.1"/>
    </source>
</evidence>
<dbReference type="GO" id="GO:0004888">
    <property type="term" value="F:transmembrane signaling receptor activity"/>
    <property type="evidence" value="ECO:0007669"/>
    <property type="project" value="InterPro"/>
</dbReference>
<evidence type="ECO:0000256" key="4">
    <source>
        <dbReference type="SAM" id="MobiDB-lite"/>
    </source>
</evidence>
<evidence type="ECO:0000256" key="2">
    <source>
        <dbReference type="ARBA" id="ARBA00023136"/>
    </source>
</evidence>
<dbReference type="PROSITE" id="PS00236">
    <property type="entry name" value="NEUROTR_ION_CHANNEL"/>
    <property type="match status" value="1"/>
</dbReference>
<feature type="domain" description="Neurotransmitter-gated ion-channel ligand-binding" evidence="5">
    <location>
        <begin position="157"/>
        <end position="286"/>
    </location>
</feature>
<dbReference type="STRING" id="29172.A0A0D8XSN0"/>
<comment type="subcellular location">
    <subcellularLocation>
        <location evidence="1">Membrane</location>
        <topology evidence="1">Multi-pass membrane protein</topology>
    </subcellularLocation>
</comment>
<dbReference type="InterPro" id="IPR006201">
    <property type="entry name" value="Neur_channel"/>
</dbReference>
<dbReference type="AlphaFoldDB" id="A0A0D8XSN0"/>
<keyword evidence="3" id="KW-0407">Ion channel</keyword>
<gene>
    <name evidence="6" type="ORF">DICVIV_08589</name>
</gene>
<comment type="similarity">
    <text evidence="3">Belongs to the ligand-gated ion channel (TC 1.A.9) family.</text>
</comment>
<dbReference type="InterPro" id="IPR036734">
    <property type="entry name" value="Neur_chan_lig-bd_sf"/>
</dbReference>
<dbReference type="PANTHER" id="PTHR18945">
    <property type="entry name" value="NEUROTRANSMITTER GATED ION CHANNEL"/>
    <property type="match status" value="1"/>
</dbReference>
<evidence type="ECO:0000256" key="3">
    <source>
        <dbReference type="RuleBase" id="RU000687"/>
    </source>
</evidence>
<dbReference type="CDD" id="cd18989">
    <property type="entry name" value="LGIC_ECD_cation"/>
    <property type="match status" value="1"/>
</dbReference>
<name>A0A0D8XSN0_DICVI</name>
<feature type="region of interest" description="Disordered" evidence="4">
    <location>
        <begin position="69"/>
        <end position="93"/>
    </location>
</feature>
<reference evidence="6 7" key="1">
    <citation type="submission" date="2013-11" db="EMBL/GenBank/DDBJ databases">
        <title>Draft genome of the bovine lungworm Dictyocaulus viviparus.</title>
        <authorList>
            <person name="Mitreva M."/>
        </authorList>
    </citation>
    <scope>NUCLEOTIDE SEQUENCE [LARGE SCALE GENOMIC DNA]</scope>
    <source>
        <strain evidence="6 7">HannoverDv2000</strain>
    </source>
</reference>
<dbReference type="OrthoDB" id="5975154at2759"/>
<dbReference type="Proteomes" id="UP000053766">
    <property type="component" value="Unassembled WGS sequence"/>
</dbReference>
<keyword evidence="7" id="KW-1185">Reference proteome</keyword>
<keyword evidence="2" id="KW-0472">Membrane</keyword>
<evidence type="ECO:0000256" key="1">
    <source>
        <dbReference type="ARBA" id="ARBA00004141"/>
    </source>
</evidence>
<dbReference type="InterPro" id="IPR006202">
    <property type="entry name" value="Neur_chan_lig-bd"/>
</dbReference>
<dbReference type="PRINTS" id="PR00252">
    <property type="entry name" value="NRIONCHANNEL"/>
</dbReference>
<keyword evidence="3" id="KW-0406">Ion transport</keyword>
<keyword evidence="3" id="KW-0813">Transport</keyword>
<evidence type="ECO:0000259" key="5">
    <source>
        <dbReference type="Pfam" id="PF02931"/>
    </source>
</evidence>
<dbReference type="Gene3D" id="2.70.170.10">
    <property type="entry name" value="Neurotransmitter-gated ion-channel ligand-binding domain"/>
    <property type="match status" value="1"/>
</dbReference>
<reference evidence="7" key="2">
    <citation type="journal article" date="2016" name="Sci. Rep.">
        <title>Dictyocaulus viviparus genome, variome and transcriptome elucidate lungworm biology and support future intervention.</title>
        <authorList>
            <person name="McNulty S.N."/>
            <person name="Strube C."/>
            <person name="Rosa B.A."/>
            <person name="Martin J.C."/>
            <person name="Tyagi R."/>
            <person name="Choi Y.J."/>
            <person name="Wang Q."/>
            <person name="Hallsworth Pepin K."/>
            <person name="Zhang X."/>
            <person name="Ozersky P."/>
            <person name="Wilson R.K."/>
            <person name="Sternberg P.W."/>
            <person name="Gasser R.B."/>
            <person name="Mitreva M."/>
        </authorList>
    </citation>
    <scope>NUCLEOTIDE SEQUENCE [LARGE SCALE GENOMIC DNA]</scope>
    <source>
        <strain evidence="7">HannoverDv2000</strain>
    </source>
</reference>
<dbReference type="InterPro" id="IPR018000">
    <property type="entry name" value="Neurotransmitter_ion_chnl_CS"/>
</dbReference>
<protein>
    <submittedName>
        <fullName evidence="6">Neurotransmitter-gated ion-channel ligand binding domain protein</fullName>
    </submittedName>
</protein>
<proteinExistence type="inferred from homology"/>
<accession>A0A0D8XSN0</accession>
<dbReference type="Pfam" id="PF02931">
    <property type="entry name" value="Neur_chan_LBD"/>
    <property type="match status" value="1"/>
</dbReference>
<feature type="compositionally biased region" description="Basic and acidic residues" evidence="4">
    <location>
        <begin position="80"/>
        <end position="93"/>
    </location>
</feature>
<evidence type="ECO:0000313" key="7">
    <source>
        <dbReference type="Proteomes" id="UP000053766"/>
    </source>
</evidence>
<dbReference type="GO" id="GO:0016020">
    <property type="term" value="C:membrane"/>
    <property type="evidence" value="ECO:0007669"/>
    <property type="project" value="UniProtKB-SubCell"/>
</dbReference>
<sequence length="289" mass="33360">MDPHSNQLPADELFNLSESSKVNISFQFIAGTHQKLRVIIKSKIKGGFVAKKQRPKDVINENVQRQTWQENDQLVTPQHADSHGSLEGGVGERGHQHKRTLDAIRLELLQSFVELKLRWKILRVLSDSKDLNSIFPHTGKLAFRLAAWIQLNARPFLPVRHPQTTLYVHVSAGLYQIVDLDQRNNLATVSAYFDVWWLDEYLIWNTTEYDGLAKIFVPMKWIWKPEFYMYHSVYGRVPEFAPDAPAQIQSDGKVRIFVSISSKSFCPINFKRFPFDSQTCSFSVRSTLL</sequence>
<dbReference type="GO" id="GO:0005230">
    <property type="term" value="F:extracellular ligand-gated monoatomic ion channel activity"/>
    <property type="evidence" value="ECO:0007669"/>
    <property type="project" value="InterPro"/>
</dbReference>
<organism evidence="6 7">
    <name type="scientific">Dictyocaulus viviparus</name>
    <name type="common">Bovine lungworm</name>
    <dbReference type="NCBI Taxonomy" id="29172"/>
    <lineage>
        <taxon>Eukaryota</taxon>
        <taxon>Metazoa</taxon>
        <taxon>Ecdysozoa</taxon>
        <taxon>Nematoda</taxon>
        <taxon>Chromadorea</taxon>
        <taxon>Rhabditida</taxon>
        <taxon>Rhabditina</taxon>
        <taxon>Rhabditomorpha</taxon>
        <taxon>Strongyloidea</taxon>
        <taxon>Metastrongylidae</taxon>
        <taxon>Dictyocaulus</taxon>
    </lineage>
</organism>